<dbReference type="Proteomes" id="UP001596495">
    <property type="component" value="Unassembled WGS sequence"/>
</dbReference>
<dbReference type="CDD" id="cd12107">
    <property type="entry name" value="Hemerythrin"/>
    <property type="match status" value="1"/>
</dbReference>
<evidence type="ECO:0000256" key="1">
    <source>
        <dbReference type="ARBA" id="ARBA00010587"/>
    </source>
</evidence>
<keyword evidence="3" id="KW-0408">Iron</keyword>
<dbReference type="Gene3D" id="1.20.120.50">
    <property type="entry name" value="Hemerythrin-like"/>
    <property type="match status" value="1"/>
</dbReference>
<evidence type="ECO:0000313" key="5">
    <source>
        <dbReference type="EMBL" id="MFC7435164.1"/>
    </source>
</evidence>
<protein>
    <submittedName>
        <fullName evidence="5">Bacteriohemerythrin</fullName>
    </submittedName>
</protein>
<feature type="domain" description="Hemerythrin-like" evidence="4">
    <location>
        <begin position="28"/>
        <end position="137"/>
    </location>
</feature>
<comment type="similarity">
    <text evidence="1">Belongs to the hemerythrin family.</text>
</comment>
<organism evidence="5 6">
    <name type="scientific">Hydrogenophaga bisanensis</name>
    <dbReference type="NCBI Taxonomy" id="439611"/>
    <lineage>
        <taxon>Bacteria</taxon>
        <taxon>Pseudomonadati</taxon>
        <taxon>Pseudomonadota</taxon>
        <taxon>Betaproteobacteria</taxon>
        <taxon>Burkholderiales</taxon>
        <taxon>Comamonadaceae</taxon>
        <taxon>Hydrogenophaga</taxon>
    </lineage>
</organism>
<sequence length="153" mass="17517">MTEEQATALVDGVGAPGRPAWDARLETGVPTIDLQHRILFELMQRIPHGDERGLSPDLSDLLLQLRSYADYHFRYEEDWIRLNASTPRMAEGHQHLHAAFAQRLDQLEADLVGGRLKSAALHDFLRRWLIDHIVRQDLPMIGALRQRSPSHFP</sequence>
<accession>A0ABW2RB09</accession>
<keyword evidence="6" id="KW-1185">Reference proteome</keyword>
<comment type="caution">
    <text evidence="5">The sequence shown here is derived from an EMBL/GenBank/DDBJ whole genome shotgun (WGS) entry which is preliminary data.</text>
</comment>
<dbReference type="NCBIfam" id="TIGR02481">
    <property type="entry name" value="hemeryth_dom"/>
    <property type="match status" value="1"/>
</dbReference>
<dbReference type="SUPFAM" id="SSF47188">
    <property type="entry name" value="Hemerythrin-like"/>
    <property type="match status" value="1"/>
</dbReference>
<evidence type="ECO:0000313" key="6">
    <source>
        <dbReference type="Proteomes" id="UP001596495"/>
    </source>
</evidence>
<name>A0ABW2RB09_9BURK</name>
<dbReference type="InterPro" id="IPR035938">
    <property type="entry name" value="Hemerythrin-like_sf"/>
</dbReference>
<reference evidence="6" key="1">
    <citation type="journal article" date="2019" name="Int. J. Syst. Evol. Microbiol.">
        <title>The Global Catalogue of Microorganisms (GCM) 10K type strain sequencing project: providing services to taxonomists for standard genome sequencing and annotation.</title>
        <authorList>
            <consortium name="The Broad Institute Genomics Platform"/>
            <consortium name="The Broad Institute Genome Sequencing Center for Infectious Disease"/>
            <person name="Wu L."/>
            <person name="Ma J."/>
        </authorList>
    </citation>
    <scope>NUCLEOTIDE SEQUENCE [LARGE SCALE GENOMIC DNA]</scope>
    <source>
        <strain evidence="6">CCUG 54518</strain>
    </source>
</reference>
<dbReference type="EMBL" id="JBHTBX010000007">
    <property type="protein sequence ID" value="MFC7435164.1"/>
    <property type="molecule type" value="Genomic_DNA"/>
</dbReference>
<evidence type="ECO:0000259" key="4">
    <source>
        <dbReference type="Pfam" id="PF01814"/>
    </source>
</evidence>
<keyword evidence="2" id="KW-0479">Metal-binding</keyword>
<evidence type="ECO:0000256" key="2">
    <source>
        <dbReference type="ARBA" id="ARBA00022723"/>
    </source>
</evidence>
<proteinExistence type="inferred from homology"/>
<dbReference type="InterPro" id="IPR012312">
    <property type="entry name" value="Hemerythrin-like"/>
</dbReference>
<dbReference type="Pfam" id="PF01814">
    <property type="entry name" value="Hemerythrin"/>
    <property type="match status" value="1"/>
</dbReference>
<dbReference type="PANTHER" id="PTHR37164:SF1">
    <property type="entry name" value="BACTERIOHEMERYTHRIN"/>
    <property type="match status" value="1"/>
</dbReference>
<dbReference type="PANTHER" id="PTHR37164">
    <property type="entry name" value="BACTERIOHEMERYTHRIN"/>
    <property type="match status" value="1"/>
</dbReference>
<evidence type="ECO:0000256" key="3">
    <source>
        <dbReference type="ARBA" id="ARBA00023004"/>
    </source>
</evidence>
<dbReference type="InterPro" id="IPR050669">
    <property type="entry name" value="Hemerythrin"/>
</dbReference>
<gene>
    <name evidence="5" type="ORF">ACFQNJ_11675</name>
</gene>
<dbReference type="RefSeq" id="WP_382257417.1">
    <property type="nucleotide sequence ID" value="NZ_JBHTBX010000007.1"/>
</dbReference>
<dbReference type="InterPro" id="IPR012827">
    <property type="entry name" value="Hemerythrin_metal-bd"/>
</dbReference>